<dbReference type="SMART" id="SM00822">
    <property type="entry name" value="PKS_KR"/>
    <property type="match status" value="1"/>
</dbReference>
<dbReference type="PANTHER" id="PTHR43477:SF1">
    <property type="entry name" value="DIHYDROANTICAPSIN 7-DEHYDROGENASE"/>
    <property type="match status" value="1"/>
</dbReference>
<evidence type="ECO:0000313" key="5">
    <source>
        <dbReference type="Proteomes" id="UP000715965"/>
    </source>
</evidence>
<keyword evidence="5" id="KW-1185">Reference proteome</keyword>
<protein>
    <submittedName>
        <fullName evidence="4">SDR family oxidoreductase</fullName>
    </submittedName>
</protein>
<dbReference type="SUPFAM" id="SSF51735">
    <property type="entry name" value="NAD(P)-binding Rossmann-fold domains"/>
    <property type="match status" value="1"/>
</dbReference>
<sequence>MSRPFDGRVALVTGAAGGIGLATALCLARGGASVALLDLHPDALQAPRQQVLQAGAPRAWALGCDVSAEDQVTSTVAALLGDAGRLDVIVNNAGLMGFKPLTDLSGADWLRILGVDLLGAFYFVREGLRHMPPGSAIVNVASVHAERTTPCVAPYAAAKAALLSLTRSAAIEGRERGIRTNAVLPGAVDTRMLHDNPEVKAGVEHISAAELGRPEQVGAAIAWLASPEAAFVQGAALVVDGGRLSAL</sequence>
<dbReference type="Proteomes" id="UP000715965">
    <property type="component" value="Unassembled WGS sequence"/>
</dbReference>
<dbReference type="InterPro" id="IPR057326">
    <property type="entry name" value="KR_dom"/>
</dbReference>
<evidence type="ECO:0000256" key="2">
    <source>
        <dbReference type="ARBA" id="ARBA00023002"/>
    </source>
</evidence>
<comment type="caution">
    <text evidence="4">The sequence shown here is derived from an EMBL/GenBank/DDBJ whole genome shotgun (WGS) entry which is preliminary data.</text>
</comment>
<accession>A0ABR9SFP4</accession>
<evidence type="ECO:0000256" key="1">
    <source>
        <dbReference type="ARBA" id="ARBA00006484"/>
    </source>
</evidence>
<dbReference type="InterPro" id="IPR051122">
    <property type="entry name" value="SDR_DHRS6-like"/>
</dbReference>
<dbReference type="EMBL" id="JADDOJ010000041">
    <property type="protein sequence ID" value="MBE7941172.1"/>
    <property type="molecule type" value="Genomic_DNA"/>
</dbReference>
<dbReference type="Gene3D" id="3.40.50.720">
    <property type="entry name" value="NAD(P)-binding Rossmann-like Domain"/>
    <property type="match status" value="1"/>
</dbReference>
<evidence type="ECO:0000313" key="4">
    <source>
        <dbReference type="EMBL" id="MBE7941172.1"/>
    </source>
</evidence>
<dbReference type="InterPro" id="IPR020904">
    <property type="entry name" value="Sc_DH/Rdtase_CS"/>
</dbReference>
<gene>
    <name evidence="4" type="ORF">IM725_11385</name>
</gene>
<feature type="domain" description="Ketoreductase" evidence="3">
    <location>
        <begin position="8"/>
        <end position="191"/>
    </location>
</feature>
<dbReference type="Pfam" id="PF13561">
    <property type="entry name" value="adh_short_C2"/>
    <property type="match status" value="1"/>
</dbReference>
<dbReference type="CDD" id="cd05233">
    <property type="entry name" value="SDR_c"/>
    <property type="match status" value="1"/>
</dbReference>
<dbReference type="PRINTS" id="PR00080">
    <property type="entry name" value="SDRFAMILY"/>
</dbReference>
<comment type="similarity">
    <text evidence="1">Belongs to the short-chain dehydrogenases/reductases (SDR) family.</text>
</comment>
<dbReference type="PROSITE" id="PS00061">
    <property type="entry name" value="ADH_SHORT"/>
    <property type="match status" value="1"/>
</dbReference>
<evidence type="ECO:0000259" key="3">
    <source>
        <dbReference type="SMART" id="SM00822"/>
    </source>
</evidence>
<reference evidence="4 5" key="1">
    <citation type="submission" date="2020-10" db="EMBL/GenBank/DDBJ databases">
        <title>Draft genome of Ramlibacter aquaticus LMG 30558.</title>
        <authorList>
            <person name="Props R."/>
        </authorList>
    </citation>
    <scope>NUCLEOTIDE SEQUENCE [LARGE SCALE GENOMIC DNA]</scope>
    <source>
        <strain evidence="4 5">LMG 30558</strain>
    </source>
</reference>
<dbReference type="PRINTS" id="PR00081">
    <property type="entry name" value="GDHRDH"/>
</dbReference>
<dbReference type="RefSeq" id="WP_193780715.1">
    <property type="nucleotide sequence ID" value="NZ_JADDOJ010000041.1"/>
</dbReference>
<name>A0ABR9SFP4_9BURK</name>
<dbReference type="InterPro" id="IPR036291">
    <property type="entry name" value="NAD(P)-bd_dom_sf"/>
</dbReference>
<proteinExistence type="inferred from homology"/>
<dbReference type="InterPro" id="IPR002347">
    <property type="entry name" value="SDR_fam"/>
</dbReference>
<dbReference type="PANTHER" id="PTHR43477">
    <property type="entry name" value="DIHYDROANTICAPSIN 7-DEHYDROGENASE"/>
    <property type="match status" value="1"/>
</dbReference>
<keyword evidence="2" id="KW-0560">Oxidoreductase</keyword>
<organism evidence="4 5">
    <name type="scientific">Ramlibacter aquaticus</name>
    <dbReference type="NCBI Taxonomy" id="2780094"/>
    <lineage>
        <taxon>Bacteria</taxon>
        <taxon>Pseudomonadati</taxon>
        <taxon>Pseudomonadota</taxon>
        <taxon>Betaproteobacteria</taxon>
        <taxon>Burkholderiales</taxon>
        <taxon>Comamonadaceae</taxon>
        <taxon>Ramlibacter</taxon>
    </lineage>
</organism>